<proteinExistence type="predicted"/>
<name>A0AAV2NHA2_9HYME</name>
<organism evidence="2 3">
    <name type="scientific">Lasius platythorax</name>
    <dbReference type="NCBI Taxonomy" id="488582"/>
    <lineage>
        <taxon>Eukaryota</taxon>
        <taxon>Metazoa</taxon>
        <taxon>Ecdysozoa</taxon>
        <taxon>Arthropoda</taxon>
        <taxon>Hexapoda</taxon>
        <taxon>Insecta</taxon>
        <taxon>Pterygota</taxon>
        <taxon>Neoptera</taxon>
        <taxon>Endopterygota</taxon>
        <taxon>Hymenoptera</taxon>
        <taxon>Apocrita</taxon>
        <taxon>Aculeata</taxon>
        <taxon>Formicoidea</taxon>
        <taxon>Formicidae</taxon>
        <taxon>Formicinae</taxon>
        <taxon>Lasius</taxon>
        <taxon>Lasius</taxon>
    </lineage>
</organism>
<dbReference type="InterPro" id="IPR013087">
    <property type="entry name" value="Znf_C2H2_type"/>
</dbReference>
<evidence type="ECO:0000313" key="3">
    <source>
        <dbReference type="Proteomes" id="UP001497644"/>
    </source>
</evidence>
<dbReference type="PROSITE" id="PS00028">
    <property type="entry name" value="ZINC_FINGER_C2H2_1"/>
    <property type="match status" value="1"/>
</dbReference>
<accession>A0AAV2NHA2</accession>
<dbReference type="AlphaFoldDB" id="A0AAV2NHA2"/>
<evidence type="ECO:0000259" key="1">
    <source>
        <dbReference type="PROSITE" id="PS00028"/>
    </source>
</evidence>
<sequence length="151" mass="17635">MNACQEIISSTAKLVDASKYNLRCNRNISEKMTKKDFIYDIRTPALTMRKFEMQKQSIILPIQLRRKQTTSSKMPQYAVISKKLDRGGSGDATVDADRRTLGYECNFCHEPIATLLSLSTHVKFHCQRYCKICYWILRENETMEQHFGNYH</sequence>
<evidence type="ECO:0000313" key="2">
    <source>
        <dbReference type="EMBL" id="CAL1679398.1"/>
    </source>
</evidence>
<dbReference type="Proteomes" id="UP001497644">
    <property type="component" value="Chromosome 15"/>
</dbReference>
<gene>
    <name evidence="2" type="ORF">LPLAT_LOCUS5088</name>
</gene>
<dbReference type="EMBL" id="OZ034838">
    <property type="protein sequence ID" value="CAL1679398.1"/>
    <property type="molecule type" value="Genomic_DNA"/>
</dbReference>
<keyword evidence="3" id="KW-1185">Reference proteome</keyword>
<reference evidence="2" key="1">
    <citation type="submission" date="2024-04" db="EMBL/GenBank/DDBJ databases">
        <authorList>
            <consortium name="Molecular Ecology Group"/>
        </authorList>
    </citation>
    <scope>NUCLEOTIDE SEQUENCE</scope>
</reference>
<protein>
    <recommendedName>
        <fullName evidence="1">C2H2-type domain-containing protein</fullName>
    </recommendedName>
</protein>
<feature type="domain" description="C2H2-type" evidence="1">
    <location>
        <begin position="105"/>
        <end position="125"/>
    </location>
</feature>